<proteinExistence type="predicted"/>
<accession>A0ACA9KHU9</accession>
<reference evidence="1" key="1">
    <citation type="submission" date="2021-06" db="EMBL/GenBank/DDBJ databases">
        <authorList>
            <person name="Kallberg Y."/>
            <person name="Tangrot J."/>
            <person name="Rosling A."/>
        </authorList>
    </citation>
    <scope>NUCLEOTIDE SEQUENCE</scope>
    <source>
        <strain evidence="1">CL356</strain>
    </source>
</reference>
<feature type="non-terminal residue" evidence="1">
    <location>
        <position position="218"/>
    </location>
</feature>
<comment type="caution">
    <text evidence="1">The sequence shown here is derived from an EMBL/GenBank/DDBJ whole genome shotgun (WGS) entry which is preliminary data.</text>
</comment>
<keyword evidence="2" id="KW-1185">Reference proteome</keyword>
<evidence type="ECO:0000313" key="1">
    <source>
        <dbReference type="EMBL" id="CAG8474078.1"/>
    </source>
</evidence>
<evidence type="ECO:0000313" key="2">
    <source>
        <dbReference type="Proteomes" id="UP000789525"/>
    </source>
</evidence>
<gene>
    <name evidence="1" type="ORF">ACOLOM_LOCUS1715</name>
</gene>
<dbReference type="Proteomes" id="UP000789525">
    <property type="component" value="Unassembled WGS sequence"/>
</dbReference>
<sequence length="218" mass="25056">MQRERLIKEKRTRIKRKVDLRSLEFFDKSTTNEGNEIMNLYDDGNPKKKLKGTAEVTNTTLPQVQVQFNSNSDDFFYVDNESEEASAETQESTSTTVDDYGPKTPPLRHRQVTVTTPAKPILYKHTMQHLAKHFSVHAIQSVHREYSFDWIEVQASCIRDIKELFPEFDFTLNKVDGIGSKVSSNKEIVFIEVSGGPENAVLKHVKEDTEKLIKEAMF</sequence>
<protein>
    <submittedName>
        <fullName evidence="1">1014_t:CDS:1</fullName>
    </submittedName>
</protein>
<dbReference type="EMBL" id="CAJVPT010002048">
    <property type="protein sequence ID" value="CAG8474078.1"/>
    <property type="molecule type" value="Genomic_DNA"/>
</dbReference>
<name>A0ACA9KHU9_9GLOM</name>
<organism evidence="1 2">
    <name type="scientific">Acaulospora colombiana</name>
    <dbReference type="NCBI Taxonomy" id="27376"/>
    <lineage>
        <taxon>Eukaryota</taxon>
        <taxon>Fungi</taxon>
        <taxon>Fungi incertae sedis</taxon>
        <taxon>Mucoromycota</taxon>
        <taxon>Glomeromycotina</taxon>
        <taxon>Glomeromycetes</taxon>
        <taxon>Diversisporales</taxon>
        <taxon>Acaulosporaceae</taxon>
        <taxon>Acaulospora</taxon>
    </lineage>
</organism>